<keyword evidence="3" id="KW-1185">Reference proteome</keyword>
<dbReference type="Pfam" id="PF04087">
    <property type="entry name" value="DUF389"/>
    <property type="match status" value="1"/>
</dbReference>
<name>A0A928WXT8_LEPEC</name>
<sequence>MVRDELQTLTNRYFGGRRVSPMALKHMRDSLMDDSELNRDYVVMTIGACIIATLGLLSNSAAVIIGAMLVAPLMLPIRGMAFGFLEGDIALIKEGAKALCVGTAIAIALSISLGLMLGLSEYGTEVWARSEPTLLDLGIAITAGGISGFAKVQPKISNTLSGTAIAVALMPPVCVIGLGMAQGKMALSWGATLLYVTNLIGITLSCMLAFWLTGYAPFQKARKSLRFVLMITAALVVPLAISLVELVRQNRAEDSVRDALVNGTVTFARLELIDSNINWLASPPEVRLTVYSVEPVTPKQVALLEAYVSRRMKRDFTLIFEVSQVQEVTKEEVQPASSEPVSEE</sequence>
<comment type="caution">
    <text evidence="2">The sequence shown here is derived from an EMBL/GenBank/DDBJ whole genome shotgun (WGS) entry which is preliminary data.</text>
</comment>
<dbReference type="RefSeq" id="WP_193990440.1">
    <property type="nucleotide sequence ID" value="NZ_JADEXP010000008.1"/>
</dbReference>
<dbReference type="NCBIfam" id="TIGR00341">
    <property type="entry name" value="TIGR00341 family protein"/>
    <property type="match status" value="1"/>
</dbReference>
<evidence type="ECO:0000313" key="3">
    <source>
        <dbReference type="Proteomes" id="UP000615026"/>
    </source>
</evidence>
<protein>
    <submittedName>
        <fullName evidence="2">TIGR00341 family protein</fullName>
    </submittedName>
</protein>
<feature type="transmembrane region" description="Helical" evidence="1">
    <location>
        <begin position="96"/>
        <end position="120"/>
    </location>
</feature>
<keyword evidence="1" id="KW-0472">Membrane</keyword>
<keyword evidence="1" id="KW-0812">Transmembrane</keyword>
<feature type="transmembrane region" description="Helical" evidence="1">
    <location>
        <begin position="42"/>
        <end position="75"/>
    </location>
</feature>
<gene>
    <name evidence="2" type="ORF">IQ260_02050</name>
</gene>
<proteinExistence type="predicted"/>
<accession>A0A928WXT8</accession>
<dbReference type="PANTHER" id="PTHR20992">
    <property type="entry name" value="AT15442P-RELATED"/>
    <property type="match status" value="1"/>
</dbReference>
<dbReference type="AlphaFoldDB" id="A0A928WXT8"/>
<dbReference type="EMBL" id="JADEXP010000008">
    <property type="protein sequence ID" value="MBE9065430.1"/>
    <property type="molecule type" value="Genomic_DNA"/>
</dbReference>
<dbReference type="InterPro" id="IPR005240">
    <property type="entry name" value="DUF389"/>
</dbReference>
<evidence type="ECO:0000313" key="2">
    <source>
        <dbReference type="EMBL" id="MBE9065430.1"/>
    </source>
</evidence>
<dbReference type="Proteomes" id="UP000615026">
    <property type="component" value="Unassembled WGS sequence"/>
</dbReference>
<reference evidence="2" key="1">
    <citation type="submission" date="2020-10" db="EMBL/GenBank/DDBJ databases">
        <authorList>
            <person name="Castelo-Branco R."/>
            <person name="Eusebio N."/>
            <person name="Adriana R."/>
            <person name="Vieira A."/>
            <person name="Brugerolle De Fraissinette N."/>
            <person name="Rezende De Castro R."/>
            <person name="Schneider M.P."/>
            <person name="Vasconcelos V."/>
            <person name="Leao P.N."/>
        </authorList>
    </citation>
    <scope>NUCLEOTIDE SEQUENCE</scope>
    <source>
        <strain evidence="2">LEGE 11479</strain>
    </source>
</reference>
<keyword evidence="1" id="KW-1133">Transmembrane helix</keyword>
<feature type="transmembrane region" description="Helical" evidence="1">
    <location>
        <begin position="193"/>
        <end position="215"/>
    </location>
</feature>
<feature type="transmembrane region" description="Helical" evidence="1">
    <location>
        <begin position="162"/>
        <end position="181"/>
    </location>
</feature>
<feature type="transmembrane region" description="Helical" evidence="1">
    <location>
        <begin position="227"/>
        <end position="247"/>
    </location>
</feature>
<dbReference type="PANTHER" id="PTHR20992:SF9">
    <property type="entry name" value="AT15442P-RELATED"/>
    <property type="match status" value="1"/>
</dbReference>
<evidence type="ECO:0000256" key="1">
    <source>
        <dbReference type="SAM" id="Phobius"/>
    </source>
</evidence>
<organism evidence="2 3">
    <name type="scientific">Leptolyngbya cf. ectocarpi LEGE 11479</name>
    <dbReference type="NCBI Taxonomy" id="1828722"/>
    <lineage>
        <taxon>Bacteria</taxon>
        <taxon>Bacillati</taxon>
        <taxon>Cyanobacteriota</taxon>
        <taxon>Cyanophyceae</taxon>
        <taxon>Leptolyngbyales</taxon>
        <taxon>Leptolyngbyaceae</taxon>
        <taxon>Leptolyngbya group</taxon>
        <taxon>Leptolyngbya</taxon>
    </lineage>
</organism>